<dbReference type="FunFam" id="3.40.1440.10:FF:000001">
    <property type="entry name" value="UvrABC system protein C"/>
    <property type="match status" value="1"/>
</dbReference>
<dbReference type="PANTHER" id="PTHR30562:SF1">
    <property type="entry name" value="UVRABC SYSTEM PROTEIN C"/>
    <property type="match status" value="1"/>
</dbReference>
<keyword evidence="5 13" id="KW-0267">Excision nuclease</keyword>
<evidence type="ECO:0000259" key="15">
    <source>
        <dbReference type="PROSITE" id="PS50164"/>
    </source>
</evidence>
<dbReference type="GO" id="GO:0006289">
    <property type="term" value="P:nucleotide-excision repair"/>
    <property type="evidence" value="ECO:0007669"/>
    <property type="project" value="UniProtKB-UniRule"/>
</dbReference>
<dbReference type="Pfam" id="PF02151">
    <property type="entry name" value="UVR"/>
    <property type="match status" value="1"/>
</dbReference>
<dbReference type="SMART" id="SM00278">
    <property type="entry name" value="HhH1"/>
    <property type="match status" value="2"/>
</dbReference>
<dbReference type="InterPro" id="IPR001943">
    <property type="entry name" value="UVR_dom"/>
</dbReference>
<dbReference type="GO" id="GO:0003677">
    <property type="term" value="F:DNA binding"/>
    <property type="evidence" value="ECO:0007669"/>
    <property type="project" value="UniProtKB-UniRule"/>
</dbReference>
<evidence type="ECO:0000313" key="18">
    <source>
        <dbReference type="Proteomes" id="UP000238196"/>
    </source>
</evidence>
<keyword evidence="3 13" id="KW-0227">DNA damage</keyword>
<sequence length="621" mass="69876">MSLDQAPQRLDVTSLLANMPRKPGVYQMLDQADQILYVGKAADLKSRVSSYFRNTGLSPKTQSLVKRIARVQFTVTNSETEALLLEQNLIKKYRPQYNILLRDDKSYPYIYLSTVEDYPAIRFHRGPQRRKGRYFGPFPSSSAVRDSLQLMQKVFRLRTCEDSVFNNRSRPCLQYQIKRCTAPCVEYISTEDYGRDLQHAVMFLEGRNRTLMEELQQDMEKASASLAFEQAASYRDQIISLQKVQEQQYVDGQTGDADVFAADVRPGGGCVHVLYVRQGRILGSRTYYPQLSVEASEPELLSAFLPQFYLSTSGREYPREVLLSHLPEDADVIADALQEQVGRRISMSCPQRGDKTQWLKLALTNAQENLAAYLAGKDNMLQRFVALQEAMGLDELPQRVECFDISHSFGEATVASCVVFNPQGAAKSAYRRFNIEGVEAGDDYAAMHQALSRRYGRLTKEGERLPDVLLVDGGKGQMTQAREVLAELGIESMQLLGVAKGPTRKPGLETLWLEGENAPLVLDRASPALHLIQQIRDEAHRFAITGHRARRDKARRVSTLEDIAGVGPKRRQALYRHFGGIQGVRHASIAELCKVDGISQQLAQDIYDHLHPGGVETQHDS</sequence>
<organism evidence="17 18">
    <name type="scientific">Proteobacteria bacterium 228</name>
    <dbReference type="NCBI Taxonomy" id="2083153"/>
    <lineage>
        <taxon>Bacteria</taxon>
        <taxon>Pseudomonadati</taxon>
        <taxon>Pseudomonadota</taxon>
    </lineage>
</organism>
<gene>
    <name evidence="13 17" type="primary">uvrC</name>
    <name evidence="17" type="ORF">C4K68_10795</name>
</gene>
<evidence type="ECO:0000256" key="8">
    <source>
        <dbReference type="ARBA" id="ARBA00059452"/>
    </source>
</evidence>
<proteinExistence type="inferred from homology"/>
<evidence type="ECO:0000313" key="17">
    <source>
        <dbReference type="EMBL" id="PPC77424.1"/>
    </source>
</evidence>
<evidence type="ECO:0000259" key="16">
    <source>
        <dbReference type="PROSITE" id="PS50165"/>
    </source>
</evidence>
<comment type="subcellular location">
    <subcellularLocation>
        <location evidence="1 13">Cytoplasm</location>
    </subcellularLocation>
</comment>
<dbReference type="FunFam" id="3.30.420.340:FF:000001">
    <property type="entry name" value="UvrABC system protein C"/>
    <property type="match status" value="1"/>
</dbReference>
<evidence type="ECO:0000256" key="7">
    <source>
        <dbReference type="ARBA" id="ARBA00023236"/>
    </source>
</evidence>
<comment type="function">
    <text evidence="8 13">The UvrABC repair system catalyzes the recognition and processing of DNA lesions. UvrC both incises the 5' and 3' sides of the lesion. The N-terminal half is responsible for the 3' incision and the C-terminal half is responsible for the 5' incision.</text>
</comment>
<dbReference type="EMBL" id="PRLP01000034">
    <property type="protein sequence ID" value="PPC77424.1"/>
    <property type="molecule type" value="Genomic_DNA"/>
</dbReference>
<dbReference type="NCBIfam" id="TIGR00194">
    <property type="entry name" value="uvrC"/>
    <property type="match status" value="1"/>
</dbReference>
<dbReference type="InterPro" id="IPR000305">
    <property type="entry name" value="GIY-YIG_endonuc"/>
</dbReference>
<dbReference type="InterPro" id="IPR047296">
    <property type="entry name" value="GIY-YIG_UvrC_Cho"/>
</dbReference>
<dbReference type="GO" id="GO:0009380">
    <property type="term" value="C:excinuclease repair complex"/>
    <property type="evidence" value="ECO:0007669"/>
    <property type="project" value="InterPro"/>
</dbReference>
<dbReference type="PANTHER" id="PTHR30562">
    <property type="entry name" value="UVRC/OXIDOREDUCTASE"/>
    <property type="match status" value="1"/>
</dbReference>
<dbReference type="FunFam" id="1.10.150.20:FF:000005">
    <property type="entry name" value="UvrABC system protein C"/>
    <property type="match status" value="1"/>
</dbReference>
<accession>A0A2S5KRE2</accession>
<dbReference type="GO" id="GO:0009432">
    <property type="term" value="P:SOS response"/>
    <property type="evidence" value="ECO:0007669"/>
    <property type="project" value="UniProtKB-UniRule"/>
</dbReference>
<evidence type="ECO:0000256" key="6">
    <source>
        <dbReference type="ARBA" id="ARBA00023204"/>
    </source>
</evidence>
<dbReference type="Gene3D" id="1.10.150.20">
    <property type="entry name" value="5' to 3' exonuclease, C-terminal subdomain"/>
    <property type="match status" value="1"/>
</dbReference>
<dbReference type="Gene3D" id="3.40.1440.10">
    <property type="entry name" value="GIY-YIG endonuclease"/>
    <property type="match status" value="1"/>
</dbReference>
<reference evidence="17 18" key="1">
    <citation type="submission" date="2018-02" db="EMBL/GenBank/DDBJ databases">
        <title>novel marine gammaproteobacteria from coastal saline agro ecosystem.</title>
        <authorList>
            <person name="Krishnan R."/>
            <person name="Ramesh Kumar N."/>
        </authorList>
    </citation>
    <scope>NUCLEOTIDE SEQUENCE [LARGE SCALE GENOMIC DNA]</scope>
    <source>
        <strain evidence="17 18">228</strain>
    </source>
</reference>
<dbReference type="SUPFAM" id="SSF82771">
    <property type="entry name" value="GIY-YIG endonuclease"/>
    <property type="match status" value="1"/>
</dbReference>
<evidence type="ECO:0000256" key="2">
    <source>
        <dbReference type="ARBA" id="ARBA00022490"/>
    </source>
</evidence>
<feature type="domain" description="UVR" evidence="14">
    <location>
        <begin position="209"/>
        <end position="244"/>
    </location>
</feature>
<evidence type="ECO:0000256" key="9">
    <source>
        <dbReference type="ARBA" id="ARBA00061531"/>
    </source>
</evidence>
<evidence type="ECO:0000256" key="13">
    <source>
        <dbReference type="HAMAP-Rule" id="MF_00203"/>
    </source>
</evidence>
<dbReference type="GO" id="GO:0009381">
    <property type="term" value="F:excinuclease ABC activity"/>
    <property type="evidence" value="ECO:0007669"/>
    <property type="project" value="UniProtKB-UniRule"/>
</dbReference>
<dbReference type="Gene3D" id="4.10.860.10">
    <property type="entry name" value="UVR domain"/>
    <property type="match status" value="1"/>
</dbReference>
<dbReference type="PROSITE" id="PS50165">
    <property type="entry name" value="UVRC"/>
    <property type="match status" value="1"/>
</dbReference>
<evidence type="ECO:0000256" key="10">
    <source>
        <dbReference type="ARBA" id="ARBA00062841"/>
    </source>
</evidence>
<dbReference type="HAMAP" id="MF_00203">
    <property type="entry name" value="UvrC"/>
    <property type="match status" value="1"/>
</dbReference>
<dbReference type="Gene3D" id="3.30.420.340">
    <property type="entry name" value="UvrC, RNAse H endonuclease domain"/>
    <property type="match status" value="1"/>
</dbReference>
<evidence type="ECO:0000256" key="1">
    <source>
        <dbReference type="ARBA" id="ARBA00004496"/>
    </source>
</evidence>
<dbReference type="NCBIfam" id="NF001824">
    <property type="entry name" value="PRK00558.1-5"/>
    <property type="match status" value="1"/>
</dbReference>
<dbReference type="InterPro" id="IPR001162">
    <property type="entry name" value="UvrC_RNase_H_dom"/>
</dbReference>
<comment type="caution">
    <text evidence="17">The sequence shown here is derived from an EMBL/GenBank/DDBJ whole genome shotgun (WGS) entry which is preliminary data.</text>
</comment>
<keyword evidence="2 13" id="KW-0963">Cytoplasm</keyword>
<comment type="similarity">
    <text evidence="9 13">Belongs to the UvrC family.</text>
</comment>
<feature type="domain" description="GIY-YIG" evidence="15">
    <location>
        <begin position="21"/>
        <end position="99"/>
    </location>
</feature>
<dbReference type="InterPro" id="IPR050066">
    <property type="entry name" value="UvrABC_protein_C"/>
</dbReference>
<dbReference type="InterPro" id="IPR004791">
    <property type="entry name" value="UvrC"/>
</dbReference>
<feature type="domain" description="UvrC family homology region profile" evidence="16">
    <location>
        <begin position="259"/>
        <end position="485"/>
    </location>
</feature>
<dbReference type="InterPro" id="IPR038476">
    <property type="entry name" value="UvrC_RNase_H_dom_sf"/>
</dbReference>
<evidence type="ECO:0000256" key="11">
    <source>
        <dbReference type="ARBA" id="ARBA00067419"/>
    </source>
</evidence>
<dbReference type="OrthoDB" id="5287605at2"/>
<dbReference type="InterPro" id="IPR035901">
    <property type="entry name" value="GIY-YIG_endonuc_sf"/>
</dbReference>
<dbReference type="InterPro" id="IPR003583">
    <property type="entry name" value="Hlx-hairpin-Hlx_DNA-bd_motif"/>
</dbReference>
<name>A0A2S5KRE2_9PROT</name>
<keyword evidence="4 13" id="KW-0228">DNA excision</keyword>
<evidence type="ECO:0000256" key="4">
    <source>
        <dbReference type="ARBA" id="ARBA00022769"/>
    </source>
</evidence>
<evidence type="ECO:0000259" key="14">
    <source>
        <dbReference type="PROSITE" id="PS50151"/>
    </source>
</evidence>
<keyword evidence="7 13" id="KW-0742">SOS response</keyword>
<keyword evidence="6 13" id="KW-0234">DNA repair</keyword>
<dbReference type="AlphaFoldDB" id="A0A2S5KRE2"/>
<evidence type="ECO:0000256" key="5">
    <source>
        <dbReference type="ARBA" id="ARBA00022881"/>
    </source>
</evidence>
<dbReference type="SUPFAM" id="SSF47781">
    <property type="entry name" value="RuvA domain 2-like"/>
    <property type="match status" value="1"/>
</dbReference>
<dbReference type="Proteomes" id="UP000238196">
    <property type="component" value="Unassembled WGS sequence"/>
</dbReference>
<dbReference type="Pfam" id="PF14520">
    <property type="entry name" value="HHH_5"/>
    <property type="match status" value="1"/>
</dbReference>
<dbReference type="SMART" id="SM00465">
    <property type="entry name" value="GIYc"/>
    <property type="match status" value="1"/>
</dbReference>
<dbReference type="Pfam" id="PF22920">
    <property type="entry name" value="UvrC_RNaseH"/>
    <property type="match status" value="1"/>
</dbReference>
<dbReference type="Pfam" id="PF08459">
    <property type="entry name" value="UvrC_RNaseH_dom"/>
    <property type="match status" value="1"/>
</dbReference>
<protein>
    <recommendedName>
        <fullName evidence="11 13">UvrABC system protein C</fullName>
        <shortName evidence="13">Protein UvrC</shortName>
    </recommendedName>
    <alternativeName>
        <fullName evidence="12 13">Excinuclease ABC subunit C</fullName>
    </alternativeName>
</protein>
<dbReference type="Pfam" id="PF01541">
    <property type="entry name" value="GIY-YIG"/>
    <property type="match status" value="1"/>
</dbReference>
<dbReference type="CDD" id="cd10434">
    <property type="entry name" value="GIY-YIG_UvrC_Cho"/>
    <property type="match status" value="1"/>
</dbReference>
<dbReference type="GO" id="GO:0005737">
    <property type="term" value="C:cytoplasm"/>
    <property type="evidence" value="ECO:0007669"/>
    <property type="project" value="UniProtKB-SubCell"/>
</dbReference>
<evidence type="ECO:0000256" key="12">
    <source>
        <dbReference type="ARBA" id="ARBA00077138"/>
    </source>
</evidence>
<dbReference type="PROSITE" id="PS50164">
    <property type="entry name" value="GIY_YIG"/>
    <property type="match status" value="1"/>
</dbReference>
<dbReference type="PROSITE" id="PS50151">
    <property type="entry name" value="UVR"/>
    <property type="match status" value="1"/>
</dbReference>
<dbReference type="SUPFAM" id="SSF46600">
    <property type="entry name" value="C-terminal UvrC-binding domain of UvrB"/>
    <property type="match status" value="1"/>
</dbReference>
<dbReference type="InterPro" id="IPR036876">
    <property type="entry name" value="UVR_dom_sf"/>
</dbReference>
<evidence type="ECO:0000256" key="3">
    <source>
        <dbReference type="ARBA" id="ARBA00022763"/>
    </source>
</evidence>
<dbReference type="InterPro" id="IPR010994">
    <property type="entry name" value="RuvA_2-like"/>
</dbReference>
<comment type="subunit">
    <text evidence="10 13">Interacts with UvrB in an incision complex.</text>
</comment>